<feature type="region of interest" description="Disordered" evidence="1">
    <location>
        <begin position="76"/>
        <end position="100"/>
    </location>
</feature>
<dbReference type="AlphaFoldDB" id="A0AAX6MHE2"/>
<reference evidence="2 3" key="1">
    <citation type="journal article" date="2024" name="Front Chem Biol">
        <title>Unveiling the potential of Daldinia eschscholtzii MFLUCC 19-0629 through bioactivity and bioinformatics studies for enhanced sustainable agriculture production.</title>
        <authorList>
            <person name="Brooks S."/>
            <person name="Weaver J.A."/>
            <person name="Klomchit A."/>
            <person name="Alharthi S.A."/>
            <person name="Onlamun T."/>
            <person name="Nurani R."/>
            <person name="Vong T.K."/>
            <person name="Alberti F."/>
            <person name="Greco C."/>
        </authorList>
    </citation>
    <scope>NUCLEOTIDE SEQUENCE [LARGE SCALE GENOMIC DNA]</scope>
    <source>
        <strain evidence="2">MFLUCC 19-0629</strain>
    </source>
</reference>
<evidence type="ECO:0000313" key="3">
    <source>
        <dbReference type="Proteomes" id="UP001369815"/>
    </source>
</evidence>
<keyword evidence="3" id="KW-1185">Reference proteome</keyword>
<sequence>MQLVAFTSTAVGSRVDQSYIRLLYPSPQITPAIRTTNRKAKVELAAFCTNKMEHPMNSYGSLLRILASSARHMRKIPYSNSSDHSRSKSAATRSNDQVDLASTMGRRGGVQTIFADHSWLQLESLQTFATKDSSLFG</sequence>
<name>A0AAX6MHE2_9PEZI</name>
<accession>A0AAX6MHE2</accession>
<evidence type="ECO:0000256" key="1">
    <source>
        <dbReference type="SAM" id="MobiDB-lite"/>
    </source>
</evidence>
<proteinExistence type="predicted"/>
<evidence type="ECO:0000313" key="2">
    <source>
        <dbReference type="EMBL" id="KAK6951837.1"/>
    </source>
</evidence>
<dbReference type="EMBL" id="JBANMG010000006">
    <property type="protein sequence ID" value="KAK6951837.1"/>
    <property type="molecule type" value="Genomic_DNA"/>
</dbReference>
<organism evidence="2 3">
    <name type="scientific">Daldinia eschscholtzii</name>
    <dbReference type="NCBI Taxonomy" id="292717"/>
    <lineage>
        <taxon>Eukaryota</taxon>
        <taxon>Fungi</taxon>
        <taxon>Dikarya</taxon>
        <taxon>Ascomycota</taxon>
        <taxon>Pezizomycotina</taxon>
        <taxon>Sordariomycetes</taxon>
        <taxon>Xylariomycetidae</taxon>
        <taxon>Xylariales</taxon>
        <taxon>Hypoxylaceae</taxon>
        <taxon>Daldinia</taxon>
    </lineage>
</organism>
<feature type="compositionally biased region" description="Polar residues" evidence="1">
    <location>
        <begin position="78"/>
        <end position="97"/>
    </location>
</feature>
<dbReference type="Proteomes" id="UP001369815">
    <property type="component" value="Unassembled WGS sequence"/>
</dbReference>
<protein>
    <submittedName>
        <fullName evidence="2">Uncharacterized protein</fullName>
    </submittedName>
</protein>
<comment type="caution">
    <text evidence="2">The sequence shown here is derived from an EMBL/GenBank/DDBJ whole genome shotgun (WGS) entry which is preliminary data.</text>
</comment>
<gene>
    <name evidence="2" type="ORF">Daesc_006362</name>
</gene>